<dbReference type="Proteomes" id="UP000324479">
    <property type="component" value="Unassembled WGS sequence"/>
</dbReference>
<feature type="binding site" evidence="1">
    <location>
        <position position="159"/>
    </location>
    <ligand>
        <name>K(+)</name>
        <dbReference type="ChEBI" id="CHEBI:29103"/>
    </ligand>
</feature>
<comment type="cofactor">
    <cofactor evidence="1">
        <name>K(+)</name>
        <dbReference type="ChEBI" id="CHEBI:29103"/>
    </cofactor>
    <text evidence="1">Binds 1 potassium ion per subunit.</text>
</comment>
<dbReference type="GO" id="GO:0000166">
    <property type="term" value="F:nucleotide binding"/>
    <property type="evidence" value="ECO:0007669"/>
    <property type="project" value="UniProtKB-KW"/>
</dbReference>
<comment type="caution">
    <text evidence="3">The sequence shown here is derived from an EMBL/GenBank/DDBJ whole genome shotgun (WGS) entry which is preliminary data.</text>
</comment>
<accession>A0A5M6CXP4</accession>
<feature type="binding site" evidence="1">
    <location>
        <position position="138"/>
    </location>
    <ligand>
        <name>(6S)-NADPHX</name>
        <dbReference type="ChEBI" id="CHEBI:64076"/>
    </ligand>
</feature>
<comment type="catalytic activity">
    <reaction evidence="1">
        <text>(6R)-NADHX = (6S)-NADHX</text>
        <dbReference type="Rhea" id="RHEA:32215"/>
        <dbReference type="ChEBI" id="CHEBI:64074"/>
        <dbReference type="ChEBI" id="CHEBI:64075"/>
        <dbReference type="EC" id="5.1.99.6"/>
    </reaction>
</comment>
<keyword evidence="4" id="KW-1185">Reference proteome</keyword>
<gene>
    <name evidence="1" type="primary">nnrE</name>
    <name evidence="3" type="ORF">FYK55_22755</name>
</gene>
<keyword evidence="1" id="KW-0547">Nucleotide-binding</keyword>
<dbReference type="NCBIfam" id="TIGR00197">
    <property type="entry name" value="yjeF_nterm"/>
    <property type="match status" value="1"/>
</dbReference>
<evidence type="ECO:0000256" key="1">
    <source>
        <dbReference type="HAMAP-Rule" id="MF_01966"/>
    </source>
</evidence>
<comment type="catalytic activity">
    <reaction evidence="1">
        <text>(6R)-NADPHX = (6S)-NADPHX</text>
        <dbReference type="Rhea" id="RHEA:32227"/>
        <dbReference type="ChEBI" id="CHEBI:64076"/>
        <dbReference type="ChEBI" id="CHEBI:64077"/>
        <dbReference type="EC" id="5.1.99.6"/>
    </reaction>
</comment>
<dbReference type="EMBL" id="VWOX01000016">
    <property type="protein sequence ID" value="KAA5539873.1"/>
    <property type="molecule type" value="Genomic_DNA"/>
</dbReference>
<name>A0A5M6CXP4_9BACT</name>
<keyword evidence="1" id="KW-0521">NADP</keyword>
<feature type="binding site" evidence="1">
    <location>
        <begin position="54"/>
        <end position="58"/>
    </location>
    <ligand>
        <name>(6S)-NADPHX</name>
        <dbReference type="ChEBI" id="CHEBI:64076"/>
    </ligand>
</feature>
<dbReference type="GO" id="GO:0046872">
    <property type="term" value="F:metal ion binding"/>
    <property type="evidence" value="ECO:0007669"/>
    <property type="project" value="UniProtKB-KW"/>
</dbReference>
<sequence length="218" mass="23031">MKRDEVRQVDSIAINEYGISGLVLMENAGRGAAERIAAWCDRSDAVRILCGPGNNGGDGYVIARHLELLGFAVDLVALVPPEKLSGDASANAMIAQRSGIPIVTAESVSELEQSIDGNHVLVDCLLGTGAKGAPRGLYHDAVRLANATDRKRVAIDLPTGLDCDTGQPSEMTFRADLTITFVAAKDGFQNPDAAPFLGHVETVGIGVPRVLLRRFGVV</sequence>
<feature type="binding site" evidence="1">
    <location>
        <position position="55"/>
    </location>
    <ligand>
        <name>K(+)</name>
        <dbReference type="ChEBI" id="CHEBI:29103"/>
    </ligand>
</feature>
<feature type="binding site" evidence="1">
    <location>
        <position position="156"/>
    </location>
    <ligand>
        <name>(6S)-NADPHX</name>
        <dbReference type="ChEBI" id="CHEBI:64076"/>
    </ligand>
</feature>
<feature type="binding site" evidence="1">
    <location>
        <position position="123"/>
    </location>
    <ligand>
        <name>K(+)</name>
        <dbReference type="ChEBI" id="CHEBI:29103"/>
    </ligand>
</feature>
<dbReference type="EC" id="5.1.99.6" evidence="1"/>
<dbReference type="HAMAP" id="MF_01966">
    <property type="entry name" value="NADHX_epimerase"/>
    <property type="match status" value="1"/>
</dbReference>
<organism evidence="3 4">
    <name type="scientific">Roseiconus nitratireducens</name>
    <dbReference type="NCBI Taxonomy" id="2605748"/>
    <lineage>
        <taxon>Bacteria</taxon>
        <taxon>Pseudomonadati</taxon>
        <taxon>Planctomycetota</taxon>
        <taxon>Planctomycetia</taxon>
        <taxon>Pirellulales</taxon>
        <taxon>Pirellulaceae</taxon>
        <taxon>Roseiconus</taxon>
    </lineage>
</organism>
<dbReference type="RefSeq" id="WP_150078936.1">
    <property type="nucleotide sequence ID" value="NZ_VWOX01000016.1"/>
</dbReference>
<dbReference type="PROSITE" id="PS51385">
    <property type="entry name" value="YJEF_N"/>
    <property type="match status" value="1"/>
</dbReference>
<comment type="function">
    <text evidence="1">Catalyzes the epimerization of the S- and R-forms of NAD(P)HX, a damaged form of NAD(P)H that is a result of enzymatic or heat-dependent hydration. This is a prerequisite for the S-specific NAD(P)H-hydrate dehydratase to allow the repair of both epimers of NAD(P)HX.</text>
</comment>
<reference evidence="3 4" key="1">
    <citation type="submission" date="2019-08" db="EMBL/GenBank/DDBJ databases">
        <authorList>
            <person name="Dhanesh K."/>
            <person name="Kumar G."/>
            <person name="Sasikala C."/>
            <person name="Venkata Ramana C."/>
        </authorList>
    </citation>
    <scope>NUCLEOTIDE SEQUENCE [LARGE SCALE GENOMIC DNA]</scope>
    <source>
        <strain evidence="3 4">JC645</strain>
    </source>
</reference>
<feature type="domain" description="YjeF N-terminal" evidence="2">
    <location>
        <begin position="6"/>
        <end position="213"/>
    </location>
</feature>
<dbReference type="InterPro" id="IPR036652">
    <property type="entry name" value="YjeF_N_dom_sf"/>
</dbReference>
<keyword evidence="1 3" id="KW-0413">Isomerase</keyword>
<dbReference type="Pfam" id="PF03853">
    <property type="entry name" value="YjeF_N"/>
    <property type="match status" value="1"/>
</dbReference>
<keyword evidence="1" id="KW-0630">Potassium</keyword>
<evidence type="ECO:0000313" key="4">
    <source>
        <dbReference type="Proteomes" id="UP000324479"/>
    </source>
</evidence>
<dbReference type="GO" id="GO:0052856">
    <property type="term" value="F:NAD(P)HX epimerase activity"/>
    <property type="evidence" value="ECO:0007669"/>
    <property type="project" value="UniProtKB-UniRule"/>
</dbReference>
<dbReference type="SUPFAM" id="SSF64153">
    <property type="entry name" value="YjeF N-terminal domain-like"/>
    <property type="match status" value="1"/>
</dbReference>
<evidence type="ECO:0000313" key="3">
    <source>
        <dbReference type="EMBL" id="KAA5539873.1"/>
    </source>
</evidence>
<dbReference type="Gene3D" id="3.40.50.10260">
    <property type="entry name" value="YjeF N-terminal domain"/>
    <property type="match status" value="1"/>
</dbReference>
<proteinExistence type="inferred from homology"/>
<dbReference type="AlphaFoldDB" id="A0A5M6CXP4"/>
<feature type="binding site" evidence="1">
    <location>
        <begin position="127"/>
        <end position="133"/>
    </location>
    <ligand>
        <name>(6S)-NADPHX</name>
        <dbReference type="ChEBI" id="CHEBI:64076"/>
    </ligand>
</feature>
<keyword evidence="1" id="KW-0520">NAD</keyword>
<evidence type="ECO:0000259" key="2">
    <source>
        <dbReference type="PROSITE" id="PS51385"/>
    </source>
</evidence>
<comment type="similarity">
    <text evidence="1">Belongs to the NnrE/AIBP family.</text>
</comment>
<dbReference type="InterPro" id="IPR004443">
    <property type="entry name" value="YjeF_N_dom"/>
</dbReference>
<protein>
    <recommendedName>
        <fullName evidence="1">NAD(P)H-hydrate epimerase</fullName>
        <ecNumber evidence="1">5.1.99.6</ecNumber>
    </recommendedName>
    <alternativeName>
        <fullName evidence="1">NAD(P)HX epimerase</fullName>
    </alternativeName>
</protein>
<keyword evidence="1" id="KW-0479">Metal-binding</keyword>